<feature type="transmembrane region" description="Helical" evidence="1">
    <location>
        <begin position="60"/>
        <end position="81"/>
    </location>
</feature>
<dbReference type="AlphaFoldDB" id="A0A0B1SZI1"/>
<organism evidence="2 3">
    <name type="scientific">Oesophagostomum dentatum</name>
    <name type="common">Nodular worm</name>
    <dbReference type="NCBI Taxonomy" id="61180"/>
    <lineage>
        <taxon>Eukaryota</taxon>
        <taxon>Metazoa</taxon>
        <taxon>Ecdysozoa</taxon>
        <taxon>Nematoda</taxon>
        <taxon>Chromadorea</taxon>
        <taxon>Rhabditida</taxon>
        <taxon>Rhabditina</taxon>
        <taxon>Rhabditomorpha</taxon>
        <taxon>Strongyloidea</taxon>
        <taxon>Strongylidae</taxon>
        <taxon>Oesophagostomum</taxon>
    </lineage>
</organism>
<dbReference type="OrthoDB" id="5825003at2759"/>
<evidence type="ECO:0000256" key="1">
    <source>
        <dbReference type="SAM" id="Phobius"/>
    </source>
</evidence>
<protein>
    <submittedName>
        <fullName evidence="2">Uncharacterized protein</fullName>
    </submittedName>
</protein>
<proteinExistence type="predicted"/>
<keyword evidence="1" id="KW-1133">Transmembrane helix</keyword>
<keyword evidence="3" id="KW-1185">Reference proteome</keyword>
<name>A0A0B1SZI1_OESDE</name>
<evidence type="ECO:0000313" key="3">
    <source>
        <dbReference type="Proteomes" id="UP000053660"/>
    </source>
</evidence>
<sequence>MSANDRDKLRREFFEPLKPAPNAEELWANLIQQKIPDNQKLAFQQLVRELVEERKTVHKLWKYVVLFILIGVVAAIIVYFLTCWAEYLEIVENKYVIREEIYASAD</sequence>
<keyword evidence="1" id="KW-0812">Transmembrane</keyword>
<dbReference type="EMBL" id="KN553044">
    <property type="protein sequence ID" value="KHJ90404.1"/>
    <property type="molecule type" value="Genomic_DNA"/>
</dbReference>
<keyword evidence="1" id="KW-0472">Membrane</keyword>
<accession>A0A0B1SZI1</accession>
<dbReference type="Proteomes" id="UP000053660">
    <property type="component" value="Unassembled WGS sequence"/>
</dbReference>
<evidence type="ECO:0000313" key="2">
    <source>
        <dbReference type="EMBL" id="KHJ90404.1"/>
    </source>
</evidence>
<gene>
    <name evidence="2" type="ORF">OESDEN_09755</name>
</gene>
<reference evidence="2 3" key="1">
    <citation type="submission" date="2014-03" db="EMBL/GenBank/DDBJ databases">
        <title>Draft genome of the hookworm Oesophagostomum dentatum.</title>
        <authorList>
            <person name="Mitreva M."/>
        </authorList>
    </citation>
    <scope>NUCLEOTIDE SEQUENCE [LARGE SCALE GENOMIC DNA]</scope>
    <source>
        <strain evidence="2 3">OD-Hann</strain>
    </source>
</reference>